<accession>K5DD87</accession>
<dbReference type="PATRIC" id="fig|993517.3.peg.4308"/>
<gene>
    <name evidence="1" type="ORF">RBSH_03966</name>
</gene>
<dbReference type="AlphaFoldDB" id="K5DD87"/>
<proteinExistence type="predicted"/>
<evidence type="ECO:0000313" key="1">
    <source>
        <dbReference type="EMBL" id="EKK00769.1"/>
    </source>
</evidence>
<organism evidence="1 2">
    <name type="scientific">Rhodopirellula baltica SH28</name>
    <dbReference type="NCBI Taxonomy" id="993517"/>
    <lineage>
        <taxon>Bacteria</taxon>
        <taxon>Pseudomonadati</taxon>
        <taxon>Planctomycetota</taxon>
        <taxon>Planctomycetia</taxon>
        <taxon>Pirellulales</taxon>
        <taxon>Pirellulaceae</taxon>
        <taxon>Rhodopirellula</taxon>
    </lineage>
</organism>
<name>K5DD87_RHOBT</name>
<protein>
    <submittedName>
        <fullName evidence="1">Uncharacterized protein</fullName>
    </submittedName>
</protein>
<dbReference type="Proteomes" id="UP000007993">
    <property type="component" value="Unassembled WGS sequence"/>
</dbReference>
<evidence type="ECO:0000313" key="2">
    <source>
        <dbReference type="Proteomes" id="UP000007993"/>
    </source>
</evidence>
<reference evidence="1 2" key="1">
    <citation type="journal article" date="2013" name="Mar. Genomics">
        <title>Expression of sulfatases in Rhodopirellula baltica and the diversity of sulfatases in the genus Rhodopirellula.</title>
        <authorList>
            <person name="Wegner C.E."/>
            <person name="Richter-Heitmann T."/>
            <person name="Klindworth A."/>
            <person name="Klockow C."/>
            <person name="Richter M."/>
            <person name="Achstetter T."/>
            <person name="Glockner F.O."/>
            <person name="Harder J."/>
        </authorList>
    </citation>
    <scope>NUCLEOTIDE SEQUENCE [LARGE SCALE GENOMIC DNA]</scope>
    <source>
        <strain evidence="1 2">SH28</strain>
    </source>
</reference>
<sequence length="80" mass="9043">MTNLLQAGCVSRRRASLNRSRGKIHTLQHIVSATKSCHRKTSVSHSMTALMFSEWRSRTQLESVIKEITAAENVYLDVDV</sequence>
<comment type="caution">
    <text evidence="1">The sequence shown here is derived from an EMBL/GenBank/DDBJ whole genome shotgun (WGS) entry which is preliminary data.</text>
</comment>
<dbReference type="EMBL" id="AMCW01000113">
    <property type="protein sequence ID" value="EKK00769.1"/>
    <property type="molecule type" value="Genomic_DNA"/>
</dbReference>